<dbReference type="GO" id="GO:0006355">
    <property type="term" value="P:regulation of DNA-templated transcription"/>
    <property type="evidence" value="ECO:0007669"/>
    <property type="project" value="InterPro"/>
</dbReference>
<comment type="caution">
    <text evidence="1">The sequence shown here is derived from an EMBL/GenBank/DDBJ whole genome shotgun (WGS) entry which is preliminary data.</text>
</comment>
<organism evidence="1 2">
    <name type="scientific">Peronospora destructor</name>
    <dbReference type="NCBI Taxonomy" id="86335"/>
    <lineage>
        <taxon>Eukaryota</taxon>
        <taxon>Sar</taxon>
        <taxon>Stramenopiles</taxon>
        <taxon>Oomycota</taxon>
        <taxon>Peronosporomycetes</taxon>
        <taxon>Peronosporales</taxon>
        <taxon>Peronosporaceae</taxon>
        <taxon>Peronospora</taxon>
    </lineage>
</organism>
<dbReference type="Pfam" id="PF04931">
    <property type="entry name" value="DNA_pol_phi"/>
    <property type="match status" value="1"/>
</dbReference>
<name>A0AAV0TS68_9STRA</name>
<dbReference type="GO" id="GO:0003677">
    <property type="term" value="F:DNA binding"/>
    <property type="evidence" value="ECO:0007669"/>
    <property type="project" value="InterPro"/>
</dbReference>
<protein>
    <submittedName>
        <fullName evidence="1">Uncharacterized protein</fullName>
    </submittedName>
</protein>
<sequence>MKEESVVMLTDLLLSKLSEDSSAVREIVLQIFCSLLLLLNDACLTTITNVLQPTAVAKSTIAGEEDKNLPLLRVVMMKKKTEKKMKTKKK</sequence>
<proteinExistence type="predicted"/>
<keyword evidence="2" id="KW-1185">Reference proteome</keyword>
<gene>
    <name evidence="1" type="ORF">PDE001_LOCUS3209</name>
</gene>
<dbReference type="EMBL" id="CANTFM010000540">
    <property type="protein sequence ID" value="CAI5724807.1"/>
    <property type="molecule type" value="Genomic_DNA"/>
</dbReference>
<evidence type="ECO:0000313" key="2">
    <source>
        <dbReference type="Proteomes" id="UP001162029"/>
    </source>
</evidence>
<evidence type="ECO:0000313" key="1">
    <source>
        <dbReference type="EMBL" id="CAI5724807.1"/>
    </source>
</evidence>
<dbReference type="GO" id="GO:0005730">
    <property type="term" value="C:nucleolus"/>
    <property type="evidence" value="ECO:0007669"/>
    <property type="project" value="InterPro"/>
</dbReference>
<dbReference type="Proteomes" id="UP001162029">
    <property type="component" value="Unassembled WGS sequence"/>
</dbReference>
<accession>A0AAV0TS68</accession>
<dbReference type="InterPro" id="IPR007015">
    <property type="entry name" value="DNA_pol_V/MYBBP1A"/>
</dbReference>
<reference evidence="1" key="1">
    <citation type="submission" date="2022-12" db="EMBL/GenBank/DDBJ databases">
        <authorList>
            <person name="Webb A."/>
        </authorList>
    </citation>
    <scope>NUCLEOTIDE SEQUENCE</scope>
    <source>
        <strain evidence="1">Pd1</strain>
    </source>
</reference>
<dbReference type="AlphaFoldDB" id="A0AAV0TS68"/>